<evidence type="ECO:0000313" key="2">
    <source>
        <dbReference type="EMBL" id="KAK3796751.1"/>
    </source>
</evidence>
<feature type="compositionally biased region" description="Basic and acidic residues" evidence="1">
    <location>
        <begin position="8"/>
        <end position="17"/>
    </location>
</feature>
<keyword evidence="3" id="KW-1185">Reference proteome</keyword>
<comment type="caution">
    <text evidence="2">The sequence shown here is derived from an EMBL/GenBank/DDBJ whole genome shotgun (WGS) entry which is preliminary data.</text>
</comment>
<feature type="region of interest" description="Disordered" evidence="1">
    <location>
        <begin position="247"/>
        <end position="278"/>
    </location>
</feature>
<evidence type="ECO:0000256" key="1">
    <source>
        <dbReference type="SAM" id="MobiDB-lite"/>
    </source>
</evidence>
<protein>
    <submittedName>
        <fullName evidence="2">Uncharacterized protein</fullName>
    </submittedName>
</protein>
<accession>A0AAE1B0S1</accession>
<proteinExistence type="predicted"/>
<reference evidence="2" key="1">
    <citation type="journal article" date="2023" name="G3 (Bethesda)">
        <title>A reference genome for the long-term kleptoplast-retaining sea slug Elysia crispata morphotype clarki.</title>
        <authorList>
            <person name="Eastman K.E."/>
            <person name="Pendleton A.L."/>
            <person name="Shaikh M.A."/>
            <person name="Suttiyut T."/>
            <person name="Ogas R."/>
            <person name="Tomko P."/>
            <person name="Gavelis G."/>
            <person name="Widhalm J.R."/>
            <person name="Wisecaver J.H."/>
        </authorList>
    </citation>
    <scope>NUCLEOTIDE SEQUENCE</scope>
    <source>
        <strain evidence="2">ECLA1</strain>
    </source>
</reference>
<dbReference type="EMBL" id="JAWDGP010000847">
    <property type="protein sequence ID" value="KAK3796751.1"/>
    <property type="molecule type" value="Genomic_DNA"/>
</dbReference>
<feature type="region of interest" description="Disordered" evidence="1">
    <location>
        <begin position="1"/>
        <end position="21"/>
    </location>
</feature>
<gene>
    <name evidence="2" type="ORF">RRG08_045759</name>
</gene>
<feature type="region of interest" description="Disordered" evidence="1">
    <location>
        <begin position="175"/>
        <end position="199"/>
    </location>
</feature>
<evidence type="ECO:0000313" key="3">
    <source>
        <dbReference type="Proteomes" id="UP001283361"/>
    </source>
</evidence>
<organism evidence="2 3">
    <name type="scientific">Elysia crispata</name>
    <name type="common">lettuce slug</name>
    <dbReference type="NCBI Taxonomy" id="231223"/>
    <lineage>
        <taxon>Eukaryota</taxon>
        <taxon>Metazoa</taxon>
        <taxon>Spiralia</taxon>
        <taxon>Lophotrochozoa</taxon>
        <taxon>Mollusca</taxon>
        <taxon>Gastropoda</taxon>
        <taxon>Heterobranchia</taxon>
        <taxon>Euthyneura</taxon>
        <taxon>Panpulmonata</taxon>
        <taxon>Sacoglossa</taxon>
        <taxon>Placobranchoidea</taxon>
        <taxon>Plakobranchidae</taxon>
        <taxon>Elysia</taxon>
    </lineage>
</organism>
<sequence length="278" mass="30231">MDDIPLDEFAHTDARDDYTDDETSFIIQSGIDDEASYDTQGGIVETTAGDETWEVPNETPLWAASSVPSGISQEELDDGNQTQALLDRYGVDVTKALGVHESTGLSRQAVADLNRADQELCEVSESVDTVGLQDLGQATLSKLGHTVQTSAHCQKINKLTEVGVKAETTNITCEGPPGGVGRALPLAQPPPPQLLAQPPPQPCIPTSKIKGMMELTRSRIRVRKLLREGYDVCAVENELPGYDTVLKRPASDRGAPTLYRMRERTAHTPRRPRGSTRL</sequence>
<dbReference type="AlphaFoldDB" id="A0AAE1B0S1"/>
<feature type="compositionally biased region" description="Pro residues" evidence="1">
    <location>
        <begin position="187"/>
        <end position="199"/>
    </location>
</feature>
<dbReference type="Proteomes" id="UP001283361">
    <property type="component" value="Unassembled WGS sequence"/>
</dbReference>
<name>A0AAE1B0S1_9GAST</name>
<feature type="compositionally biased region" description="Basic residues" evidence="1">
    <location>
        <begin position="267"/>
        <end position="278"/>
    </location>
</feature>